<organism evidence="9 10">
    <name type="scientific">Hyaloscypha variabilis (strain UAMH 11265 / GT02V1 / F)</name>
    <name type="common">Meliniomyces variabilis</name>
    <dbReference type="NCBI Taxonomy" id="1149755"/>
    <lineage>
        <taxon>Eukaryota</taxon>
        <taxon>Fungi</taxon>
        <taxon>Dikarya</taxon>
        <taxon>Ascomycota</taxon>
        <taxon>Pezizomycotina</taxon>
        <taxon>Leotiomycetes</taxon>
        <taxon>Helotiales</taxon>
        <taxon>Hyaloscyphaceae</taxon>
        <taxon>Hyaloscypha</taxon>
        <taxon>Hyaloscypha variabilis</taxon>
    </lineage>
</organism>
<keyword evidence="10" id="KW-1185">Reference proteome</keyword>
<keyword evidence="4 7" id="KW-1133">Transmembrane helix</keyword>
<feature type="transmembrane region" description="Helical" evidence="7">
    <location>
        <begin position="120"/>
        <end position="139"/>
    </location>
</feature>
<feature type="transmembrane region" description="Helical" evidence="7">
    <location>
        <begin position="246"/>
        <end position="268"/>
    </location>
</feature>
<evidence type="ECO:0000256" key="6">
    <source>
        <dbReference type="SAM" id="MobiDB-lite"/>
    </source>
</evidence>
<dbReference type="SUPFAM" id="SSF103473">
    <property type="entry name" value="MFS general substrate transporter"/>
    <property type="match status" value="1"/>
</dbReference>
<evidence type="ECO:0000259" key="8">
    <source>
        <dbReference type="PROSITE" id="PS50850"/>
    </source>
</evidence>
<feature type="compositionally biased region" description="Polar residues" evidence="6">
    <location>
        <begin position="32"/>
        <end position="42"/>
    </location>
</feature>
<dbReference type="InterPro" id="IPR020846">
    <property type="entry name" value="MFS_dom"/>
</dbReference>
<feature type="domain" description="Major facilitator superfamily (MFS) profile" evidence="8">
    <location>
        <begin position="54"/>
        <end position="545"/>
    </location>
</feature>
<dbReference type="Pfam" id="PF07690">
    <property type="entry name" value="MFS_1"/>
    <property type="match status" value="1"/>
</dbReference>
<evidence type="ECO:0000256" key="3">
    <source>
        <dbReference type="ARBA" id="ARBA00022692"/>
    </source>
</evidence>
<dbReference type="EMBL" id="KZ613949">
    <property type="protein sequence ID" value="PMD37651.1"/>
    <property type="molecule type" value="Genomic_DNA"/>
</dbReference>
<reference evidence="9 10" key="1">
    <citation type="submission" date="2016-04" db="EMBL/GenBank/DDBJ databases">
        <title>A degradative enzymes factory behind the ericoid mycorrhizal symbiosis.</title>
        <authorList>
            <consortium name="DOE Joint Genome Institute"/>
            <person name="Martino E."/>
            <person name="Morin E."/>
            <person name="Grelet G."/>
            <person name="Kuo A."/>
            <person name="Kohler A."/>
            <person name="Daghino S."/>
            <person name="Barry K."/>
            <person name="Choi C."/>
            <person name="Cichocki N."/>
            <person name="Clum A."/>
            <person name="Copeland A."/>
            <person name="Hainaut M."/>
            <person name="Haridas S."/>
            <person name="Labutti K."/>
            <person name="Lindquist E."/>
            <person name="Lipzen A."/>
            <person name="Khouja H.-R."/>
            <person name="Murat C."/>
            <person name="Ohm R."/>
            <person name="Olson A."/>
            <person name="Spatafora J."/>
            <person name="Veneault-Fourrey C."/>
            <person name="Henrissat B."/>
            <person name="Grigoriev I."/>
            <person name="Martin F."/>
            <person name="Perotto S."/>
        </authorList>
    </citation>
    <scope>NUCLEOTIDE SEQUENCE [LARGE SCALE GENOMIC DNA]</scope>
    <source>
        <strain evidence="9 10">F</strain>
    </source>
</reference>
<keyword evidence="3 7" id="KW-0812">Transmembrane</keyword>
<feature type="transmembrane region" description="Helical" evidence="7">
    <location>
        <begin position="407"/>
        <end position="427"/>
    </location>
</feature>
<feature type="transmembrane region" description="Helical" evidence="7">
    <location>
        <begin position="274"/>
        <end position="294"/>
    </location>
</feature>
<comment type="subcellular location">
    <subcellularLocation>
        <location evidence="1">Membrane</location>
        <topology evidence="1">Multi-pass membrane protein</topology>
    </subcellularLocation>
</comment>
<evidence type="ECO:0000313" key="10">
    <source>
        <dbReference type="Proteomes" id="UP000235786"/>
    </source>
</evidence>
<feature type="transmembrane region" description="Helical" evidence="7">
    <location>
        <begin position="91"/>
        <end position="108"/>
    </location>
</feature>
<evidence type="ECO:0000256" key="5">
    <source>
        <dbReference type="ARBA" id="ARBA00023136"/>
    </source>
</evidence>
<proteinExistence type="inferred from homology"/>
<protein>
    <submittedName>
        <fullName evidence="9">MFS general substrate transporter</fullName>
    </submittedName>
</protein>
<gene>
    <name evidence="9" type="ORF">L207DRAFT_555999</name>
</gene>
<evidence type="ECO:0000256" key="1">
    <source>
        <dbReference type="ARBA" id="ARBA00004141"/>
    </source>
</evidence>
<feature type="compositionally biased region" description="Polar residues" evidence="6">
    <location>
        <begin position="1"/>
        <end position="14"/>
    </location>
</feature>
<feature type="transmembrane region" description="Helical" evidence="7">
    <location>
        <begin position="55"/>
        <end position="79"/>
    </location>
</feature>
<feature type="transmembrane region" description="Helical" evidence="7">
    <location>
        <begin position="178"/>
        <end position="202"/>
    </location>
</feature>
<evidence type="ECO:0000313" key="9">
    <source>
        <dbReference type="EMBL" id="PMD37651.1"/>
    </source>
</evidence>
<dbReference type="Gene3D" id="1.20.1720.10">
    <property type="entry name" value="Multidrug resistance protein D"/>
    <property type="match status" value="1"/>
</dbReference>
<feature type="transmembrane region" description="Helical" evidence="7">
    <location>
        <begin position="347"/>
        <end position="371"/>
    </location>
</feature>
<dbReference type="AlphaFoldDB" id="A0A2J6RGK9"/>
<feature type="transmembrane region" description="Helical" evidence="7">
    <location>
        <begin position="521"/>
        <end position="540"/>
    </location>
</feature>
<dbReference type="InterPro" id="IPR036259">
    <property type="entry name" value="MFS_trans_sf"/>
</dbReference>
<feature type="compositionally biased region" description="Basic and acidic residues" evidence="6">
    <location>
        <begin position="15"/>
        <end position="27"/>
    </location>
</feature>
<accession>A0A2J6RGK9</accession>
<feature type="transmembrane region" description="Helical" evidence="7">
    <location>
        <begin position="208"/>
        <end position="226"/>
    </location>
</feature>
<evidence type="ECO:0000256" key="7">
    <source>
        <dbReference type="SAM" id="Phobius"/>
    </source>
</evidence>
<dbReference type="PRINTS" id="PR01036">
    <property type="entry name" value="TCRTETB"/>
</dbReference>
<dbReference type="InterPro" id="IPR011701">
    <property type="entry name" value="MFS"/>
</dbReference>
<feature type="transmembrane region" description="Helical" evidence="7">
    <location>
        <begin position="378"/>
        <end position="395"/>
    </location>
</feature>
<dbReference type="GO" id="GO:0005886">
    <property type="term" value="C:plasma membrane"/>
    <property type="evidence" value="ECO:0007669"/>
    <property type="project" value="TreeGrafter"/>
</dbReference>
<dbReference type="OrthoDB" id="10021397at2759"/>
<feature type="transmembrane region" description="Helical" evidence="7">
    <location>
        <begin position="447"/>
        <end position="465"/>
    </location>
</feature>
<dbReference type="Gene3D" id="1.20.1250.20">
    <property type="entry name" value="MFS general substrate transporter like domains"/>
    <property type="match status" value="1"/>
</dbReference>
<evidence type="ECO:0000256" key="2">
    <source>
        <dbReference type="ARBA" id="ARBA00007520"/>
    </source>
</evidence>
<sequence length="566" mass="60611">MASTPESSMEFSTLSKEKDTATHHIGEESSPELFQNPSEGSQSPPPKSLKFKLSVFFLCLISVVAAMDAVIVAACLAAIAESLKSTSIQSFWIGTSFLLAQTITIPIYGTTSEIFGRKWVIITGITLFLLGSILCGSAKTVNWLISARVVQGVGSGGIVQLVQVILSDITTMEERAKYIAMSMAAWAVGTNIGVPIGGAIGTHTSWRWIFWINIPFSVVSIAGLIYSLNLQRDVSSLAKKLARIDYLGLSVFISACTIFLVGITSGGISAPWSSAQILAPTIIGLALFGVFIFIEWKVAKEPMMPLRIFNDRTAIAGYSTSFLQGLVVWCYIYYLIVFFLGAKQLSLLSSALSTMSAGAFIAPSAIIASLTIKRTKRFLPILIAGWILLALGMYANTTMHPSASKALIFAPRCIAAVGSGLLMPTPLFAVQVKQLEGDIGIATSTQIFARSLGTAFGVAIGGVVFQNRWGQLITSYVKEGVVSKELVLGSNEAELGYGIVRQMPEQLQSVYKGLYADSLCMVWWVMLGICGVGLLGAAVGRNEVLRGMAHGNRGFDNGKAIGDEEM</sequence>
<dbReference type="PANTHER" id="PTHR23501">
    <property type="entry name" value="MAJOR FACILITATOR SUPERFAMILY"/>
    <property type="match status" value="1"/>
</dbReference>
<name>A0A2J6RGK9_HYAVF</name>
<dbReference type="PROSITE" id="PS50850">
    <property type="entry name" value="MFS"/>
    <property type="match status" value="1"/>
</dbReference>
<feature type="transmembrane region" description="Helical" evidence="7">
    <location>
        <begin position="315"/>
        <end position="341"/>
    </location>
</feature>
<comment type="similarity">
    <text evidence="2">Belongs to the major facilitator superfamily. TCR/Tet family.</text>
</comment>
<evidence type="ECO:0000256" key="4">
    <source>
        <dbReference type="ARBA" id="ARBA00022989"/>
    </source>
</evidence>
<keyword evidence="5 7" id="KW-0472">Membrane</keyword>
<dbReference type="Proteomes" id="UP000235786">
    <property type="component" value="Unassembled WGS sequence"/>
</dbReference>
<dbReference type="PANTHER" id="PTHR23501:SF102">
    <property type="entry name" value="DRUG TRANSPORTER, PUTATIVE (AFU_ORTHOLOGUE AFUA_3G08530)-RELATED"/>
    <property type="match status" value="1"/>
</dbReference>
<dbReference type="GO" id="GO:0022857">
    <property type="term" value="F:transmembrane transporter activity"/>
    <property type="evidence" value="ECO:0007669"/>
    <property type="project" value="InterPro"/>
</dbReference>
<feature type="region of interest" description="Disordered" evidence="6">
    <location>
        <begin position="1"/>
        <end position="45"/>
    </location>
</feature>